<dbReference type="Proteomes" id="UP001151760">
    <property type="component" value="Unassembled WGS sequence"/>
</dbReference>
<gene>
    <name evidence="2" type="ORF">Tco_0956100</name>
</gene>
<evidence type="ECO:0000256" key="1">
    <source>
        <dbReference type="SAM" id="Phobius"/>
    </source>
</evidence>
<proteinExistence type="predicted"/>
<protein>
    <submittedName>
        <fullName evidence="2">Uncharacterized protein</fullName>
    </submittedName>
</protein>
<keyword evidence="1" id="KW-1133">Transmembrane helix</keyword>
<organism evidence="2 3">
    <name type="scientific">Tanacetum coccineum</name>
    <dbReference type="NCBI Taxonomy" id="301880"/>
    <lineage>
        <taxon>Eukaryota</taxon>
        <taxon>Viridiplantae</taxon>
        <taxon>Streptophyta</taxon>
        <taxon>Embryophyta</taxon>
        <taxon>Tracheophyta</taxon>
        <taxon>Spermatophyta</taxon>
        <taxon>Magnoliopsida</taxon>
        <taxon>eudicotyledons</taxon>
        <taxon>Gunneridae</taxon>
        <taxon>Pentapetalae</taxon>
        <taxon>asterids</taxon>
        <taxon>campanulids</taxon>
        <taxon>Asterales</taxon>
        <taxon>Asteraceae</taxon>
        <taxon>Asteroideae</taxon>
        <taxon>Anthemideae</taxon>
        <taxon>Anthemidinae</taxon>
        <taxon>Tanacetum</taxon>
    </lineage>
</organism>
<name>A0ABQ5E914_9ASTR</name>
<keyword evidence="3" id="KW-1185">Reference proteome</keyword>
<evidence type="ECO:0000313" key="2">
    <source>
        <dbReference type="EMBL" id="GJT47385.1"/>
    </source>
</evidence>
<reference evidence="2" key="1">
    <citation type="journal article" date="2022" name="Int. J. Mol. Sci.">
        <title>Draft Genome of Tanacetum Coccineum: Genomic Comparison of Closely Related Tanacetum-Family Plants.</title>
        <authorList>
            <person name="Yamashiro T."/>
            <person name="Shiraishi A."/>
            <person name="Nakayama K."/>
            <person name="Satake H."/>
        </authorList>
    </citation>
    <scope>NUCLEOTIDE SEQUENCE</scope>
</reference>
<comment type="caution">
    <text evidence="2">The sequence shown here is derived from an EMBL/GenBank/DDBJ whole genome shotgun (WGS) entry which is preliminary data.</text>
</comment>
<keyword evidence="1" id="KW-0472">Membrane</keyword>
<reference evidence="2" key="2">
    <citation type="submission" date="2022-01" db="EMBL/GenBank/DDBJ databases">
        <authorList>
            <person name="Yamashiro T."/>
            <person name="Shiraishi A."/>
            <person name="Satake H."/>
            <person name="Nakayama K."/>
        </authorList>
    </citation>
    <scope>NUCLEOTIDE SEQUENCE</scope>
</reference>
<dbReference type="EMBL" id="BQNB010016062">
    <property type="protein sequence ID" value="GJT47385.1"/>
    <property type="molecule type" value="Genomic_DNA"/>
</dbReference>
<keyword evidence="1" id="KW-0812">Transmembrane</keyword>
<feature type="transmembrane region" description="Helical" evidence="1">
    <location>
        <begin position="163"/>
        <end position="183"/>
    </location>
</feature>
<evidence type="ECO:0000313" key="3">
    <source>
        <dbReference type="Proteomes" id="UP001151760"/>
    </source>
</evidence>
<sequence>MSVYIKREINADLQIAVGLSQLWDLMYIRVNELRMLSSELNMFGGPLGVQCAKFFKQLSQTEVLRMLELRKTIAKVAHANSRLDSRKSTMDNFIGSAEEVDHVIILQSCNGLLLCAVYWKDASYWLETENRQLKHYKLNIEDHDHPIITTIEIPHGLHRGRNFLASFGGLGPCFLVCNMILALKSYYLRMIKGCSVWSVRYLVNTEKLMNLLPKGWLIQSTIWSIGLGEREDDVFLVINLSEHVVKYNLISKTINEIFDIGSNQMNDDDDDDDDDEFVRPFLVDPNVYEFIPSFAIV</sequence>
<accession>A0ABQ5E914</accession>